<gene>
    <name evidence="2" type="ORF">OsI_11564</name>
</gene>
<evidence type="ECO:0000313" key="2">
    <source>
        <dbReference type="EMBL" id="EAY89997.1"/>
    </source>
</evidence>
<organism evidence="2 3">
    <name type="scientific">Oryza sativa subsp. indica</name>
    <name type="common">Rice</name>
    <dbReference type="NCBI Taxonomy" id="39946"/>
    <lineage>
        <taxon>Eukaryota</taxon>
        <taxon>Viridiplantae</taxon>
        <taxon>Streptophyta</taxon>
        <taxon>Embryophyta</taxon>
        <taxon>Tracheophyta</taxon>
        <taxon>Spermatophyta</taxon>
        <taxon>Magnoliopsida</taxon>
        <taxon>Liliopsida</taxon>
        <taxon>Poales</taxon>
        <taxon>Poaceae</taxon>
        <taxon>BOP clade</taxon>
        <taxon>Oryzoideae</taxon>
        <taxon>Oryzeae</taxon>
        <taxon>Oryzinae</taxon>
        <taxon>Oryza</taxon>
        <taxon>Oryza sativa</taxon>
    </lineage>
</organism>
<dbReference type="Gramene" id="BGIOSGA010734-TA">
    <property type="protein sequence ID" value="BGIOSGA010734-PA"/>
    <property type="gene ID" value="BGIOSGA010734"/>
</dbReference>
<evidence type="ECO:0000313" key="3">
    <source>
        <dbReference type="Proteomes" id="UP000007015"/>
    </source>
</evidence>
<keyword evidence="3" id="KW-1185">Reference proteome</keyword>
<proteinExistence type="predicted"/>
<dbReference type="Proteomes" id="UP000007015">
    <property type="component" value="Chromosome 3"/>
</dbReference>
<feature type="compositionally biased region" description="Acidic residues" evidence="1">
    <location>
        <begin position="51"/>
        <end position="62"/>
    </location>
</feature>
<feature type="compositionally biased region" description="Basic and acidic residues" evidence="1">
    <location>
        <begin position="22"/>
        <end position="37"/>
    </location>
</feature>
<reference evidence="2 3" key="1">
    <citation type="journal article" date="2005" name="PLoS Biol.">
        <title>The genomes of Oryza sativa: a history of duplications.</title>
        <authorList>
            <person name="Yu J."/>
            <person name="Wang J."/>
            <person name="Lin W."/>
            <person name="Li S."/>
            <person name="Li H."/>
            <person name="Zhou J."/>
            <person name="Ni P."/>
            <person name="Dong W."/>
            <person name="Hu S."/>
            <person name="Zeng C."/>
            <person name="Zhang J."/>
            <person name="Zhang Y."/>
            <person name="Li R."/>
            <person name="Xu Z."/>
            <person name="Li S."/>
            <person name="Li X."/>
            <person name="Zheng H."/>
            <person name="Cong L."/>
            <person name="Lin L."/>
            <person name="Yin J."/>
            <person name="Geng J."/>
            <person name="Li G."/>
            <person name="Shi J."/>
            <person name="Liu J."/>
            <person name="Lv H."/>
            <person name="Li J."/>
            <person name="Wang J."/>
            <person name="Deng Y."/>
            <person name="Ran L."/>
            <person name="Shi X."/>
            <person name="Wang X."/>
            <person name="Wu Q."/>
            <person name="Li C."/>
            <person name="Ren X."/>
            <person name="Wang J."/>
            <person name="Wang X."/>
            <person name="Li D."/>
            <person name="Liu D."/>
            <person name="Zhang X."/>
            <person name="Ji Z."/>
            <person name="Zhao W."/>
            <person name="Sun Y."/>
            <person name="Zhang Z."/>
            <person name="Bao J."/>
            <person name="Han Y."/>
            <person name="Dong L."/>
            <person name="Ji J."/>
            <person name="Chen P."/>
            <person name="Wu S."/>
            <person name="Liu J."/>
            <person name="Xiao Y."/>
            <person name="Bu D."/>
            <person name="Tan J."/>
            <person name="Yang L."/>
            <person name="Ye C."/>
            <person name="Zhang J."/>
            <person name="Xu J."/>
            <person name="Zhou Y."/>
            <person name="Yu Y."/>
            <person name="Zhang B."/>
            <person name="Zhuang S."/>
            <person name="Wei H."/>
            <person name="Liu B."/>
            <person name="Lei M."/>
            <person name="Yu H."/>
            <person name="Li Y."/>
            <person name="Xu H."/>
            <person name="Wei S."/>
            <person name="He X."/>
            <person name="Fang L."/>
            <person name="Zhang Z."/>
            <person name="Zhang Y."/>
            <person name="Huang X."/>
            <person name="Su Z."/>
            <person name="Tong W."/>
            <person name="Li J."/>
            <person name="Tong Z."/>
            <person name="Li S."/>
            <person name="Ye J."/>
            <person name="Wang L."/>
            <person name="Fang L."/>
            <person name="Lei T."/>
            <person name="Chen C."/>
            <person name="Chen H."/>
            <person name="Xu Z."/>
            <person name="Li H."/>
            <person name="Huang H."/>
            <person name="Zhang F."/>
            <person name="Xu H."/>
            <person name="Li N."/>
            <person name="Zhao C."/>
            <person name="Li S."/>
            <person name="Dong L."/>
            <person name="Huang Y."/>
            <person name="Li L."/>
            <person name="Xi Y."/>
            <person name="Qi Q."/>
            <person name="Li W."/>
            <person name="Zhang B."/>
            <person name="Hu W."/>
            <person name="Zhang Y."/>
            <person name="Tian X."/>
            <person name="Jiao Y."/>
            <person name="Liang X."/>
            <person name="Jin J."/>
            <person name="Gao L."/>
            <person name="Zheng W."/>
            <person name="Hao B."/>
            <person name="Liu S."/>
            <person name="Wang W."/>
            <person name="Yuan L."/>
            <person name="Cao M."/>
            <person name="McDermott J."/>
            <person name="Samudrala R."/>
            <person name="Wang J."/>
            <person name="Wong G.K."/>
            <person name="Yang H."/>
        </authorList>
    </citation>
    <scope>NUCLEOTIDE SEQUENCE [LARGE SCALE GENOMIC DNA]</scope>
    <source>
        <strain evidence="3">cv. 93-11</strain>
    </source>
</reference>
<feature type="region of interest" description="Disordered" evidence="1">
    <location>
        <begin position="1"/>
        <end position="85"/>
    </location>
</feature>
<feature type="region of interest" description="Disordered" evidence="1">
    <location>
        <begin position="97"/>
        <end position="119"/>
    </location>
</feature>
<dbReference type="HOGENOM" id="CLU_1181840_0_0_1"/>
<feature type="compositionally biased region" description="Gly residues" evidence="1">
    <location>
        <begin position="102"/>
        <end position="116"/>
    </location>
</feature>
<name>A2XGN7_ORYSI</name>
<evidence type="ECO:0000256" key="1">
    <source>
        <dbReference type="SAM" id="MobiDB-lite"/>
    </source>
</evidence>
<sequence length="235" mass="24376">MTAAARLPTSSRRRGGWGDAMTGERSRGCSGRRRPDPASEGGARSTRSAEEAAEVATCEEDDVRAQAGDAPVTGGPGSRPDPGRARRWEVVAGGWGEVNAGAGEGAETGGRQGRLRGGQQRLALRSRCRREVGTGAGDDAETVAGRGGVTVGGQWRLARAGRGVGVGVRPRGVTAVAIEAVAAWWLRRRRSCSGADVEPACAALAGSGRPRPVPSPPRRRACLCRYGRDEVGATR</sequence>
<protein>
    <submittedName>
        <fullName evidence="2">Uncharacterized protein</fullName>
    </submittedName>
</protein>
<accession>A2XGN7</accession>
<dbReference type="EMBL" id="CM000128">
    <property type="protein sequence ID" value="EAY89997.1"/>
    <property type="molecule type" value="Genomic_DNA"/>
</dbReference>
<dbReference type="AlphaFoldDB" id="A2XGN7"/>